<dbReference type="AlphaFoldDB" id="A0A3M2S6B7"/>
<dbReference type="GO" id="GO:0000062">
    <property type="term" value="F:fatty-acyl-CoA binding"/>
    <property type="evidence" value="ECO:0007669"/>
    <property type="project" value="InterPro"/>
</dbReference>
<dbReference type="STRING" id="2010991.A0A3M2S6B7"/>
<feature type="domain" description="ACB" evidence="3">
    <location>
        <begin position="5"/>
        <end position="93"/>
    </location>
</feature>
<dbReference type="Gene3D" id="1.20.80.10">
    <property type="match status" value="1"/>
</dbReference>
<dbReference type="InterPro" id="IPR000582">
    <property type="entry name" value="Acyl-CoA-binding_protein"/>
</dbReference>
<keyword evidence="2" id="KW-0446">Lipid-binding</keyword>
<evidence type="ECO:0000256" key="1">
    <source>
        <dbReference type="ARBA" id="ARBA00005567"/>
    </source>
</evidence>
<dbReference type="GO" id="GO:0006631">
    <property type="term" value="P:fatty acid metabolic process"/>
    <property type="evidence" value="ECO:0007669"/>
    <property type="project" value="TreeGrafter"/>
</dbReference>
<gene>
    <name evidence="4" type="ORF">CDV36_007266</name>
</gene>
<name>A0A3M2S6B7_9HYPO</name>
<evidence type="ECO:0000259" key="3">
    <source>
        <dbReference type="PROSITE" id="PS51228"/>
    </source>
</evidence>
<dbReference type="EMBL" id="NKUJ01000117">
    <property type="protein sequence ID" value="RMJ13093.1"/>
    <property type="molecule type" value="Genomic_DNA"/>
</dbReference>
<dbReference type="InterPro" id="IPR035984">
    <property type="entry name" value="Acyl-CoA-binding_sf"/>
</dbReference>
<dbReference type="SUPFAM" id="SSF47027">
    <property type="entry name" value="Acyl-CoA binding protein"/>
    <property type="match status" value="1"/>
</dbReference>
<dbReference type="OrthoDB" id="346910at2759"/>
<dbReference type="InterPro" id="IPR014352">
    <property type="entry name" value="FERM/acyl-CoA-bd_prot_sf"/>
</dbReference>
<dbReference type="PANTHER" id="PTHR23310:SF62">
    <property type="entry name" value="ACYL-COA BINDING PROTEIN 1, ISOFORM A"/>
    <property type="match status" value="1"/>
</dbReference>
<evidence type="ECO:0000256" key="2">
    <source>
        <dbReference type="ARBA" id="ARBA00023121"/>
    </source>
</evidence>
<evidence type="ECO:0000313" key="5">
    <source>
        <dbReference type="Proteomes" id="UP000277212"/>
    </source>
</evidence>
<dbReference type="PRINTS" id="PR00689">
    <property type="entry name" value="ACOABINDINGP"/>
</dbReference>
<dbReference type="Proteomes" id="UP000277212">
    <property type="component" value="Unassembled WGS sequence"/>
</dbReference>
<dbReference type="Pfam" id="PF00887">
    <property type="entry name" value="ACBP"/>
    <property type="match status" value="1"/>
</dbReference>
<keyword evidence="5" id="KW-1185">Reference proteome</keyword>
<sequence>MAAPQSDAFKKAIEDSKKLTSKPGPDELLSLYALYKVGTGEDFSKATAPGTFDFKGKAKYNAWKKVVDEGVTPDAAQEQYVKLVEELKEKYGYDENKVPEAVGSS</sequence>
<reference evidence="4 5" key="1">
    <citation type="submission" date="2017-06" db="EMBL/GenBank/DDBJ databases">
        <title>Comparative genomic analysis of Ambrosia Fusariam Clade fungi.</title>
        <authorList>
            <person name="Stajich J.E."/>
            <person name="Carrillo J."/>
            <person name="Kijimoto T."/>
            <person name="Eskalen A."/>
            <person name="O'Donnell K."/>
            <person name="Kasson M."/>
        </authorList>
    </citation>
    <scope>NUCLEOTIDE SEQUENCE [LARGE SCALE GENOMIC DNA]</scope>
    <source>
        <strain evidence="4">UCR3666</strain>
    </source>
</reference>
<proteinExistence type="inferred from homology"/>
<protein>
    <recommendedName>
        <fullName evidence="3">ACB domain-containing protein</fullName>
    </recommendedName>
</protein>
<dbReference type="PANTHER" id="PTHR23310">
    <property type="entry name" value="ACYL-COA-BINDING PROTEIN, ACBP"/>
    <property type="match status" value="1"/>
</dbReference>
<comment type="similarity">
    <text evidence="1">Belongs to the ACBP family.</text>
</comment>
<dbReference type="PROSITE" id="PS51228">
    <property type="entry name" value="ACB_2"/>
    <property type="match status" value="1"/>
</dbReference>
<organism evidence="4 5">
    <name type="scientific">Fusarium kuroshium</name>
    <dbReference type="NCBI Taxonomy" id="2010991"/>
    <lineage>
        <taxon>Eukaryota</taxon>
        <taxon>Fungi</taxon>
        <taxon>Dikarya</taxon>
        <taxon>Ascomycota</taxon>
        <taxon>Pezizomycotina</taxon>
        <taxon>Sordariomycetes</taxon>
        <taxon>Hypocreomycetidae</taxon>
        <taxon>Hypocreales</taxon>
        <taxon>Nectriaceae</taxon>
        <taxon>Fusarium</taxon>
        <taxon>Fusarium solani species complex</taxon>
    </lineage>
</organism>
<comment type="caution">
    <text evidence="4">The sequence shown here is derived from an EMBL/GenBank/DDBJ whole genome shotgun (WGS) entry which is preliminary data.</text>
</comment>
<accession>A0A3M2S6B7</accession>
<evidence type="ECO:0000313" key="4">
    <source>
        <dbReference type="EMBL" id="RMJ13093.1"/>
    </source>
</evidence>